<dbReference type="OrthoDB" id="5371899at2759"/>
<reference evidence="2 3" key="1">
    <citation type="submission" date="2018-03" db="EMBL/GenBank/DDBJ databases">
        <title>Genomes of Pezizomycetes fungi and the evolution of truffles.</title>
        <authorList>
            <person name="Murat C."/>
            <person name="Payen T."/>
            <person name="Noel B."/>
            <person name="Kuo A."/>
            <person name="Martin F.M."/>
        </authorList>
    </citation>
    <scope>NUCLEOTIDE SEQUENCE [LARGE SCALE GENOMIC DNA]</scope>
    <source>
        <strain evidence="2">091103-1</strain>
    </source>
</reference>
<evidence type="ECO:0000256" key="1">
    <source>
        <dbReference type="ARBA" id="ARBA00022679"/>
    </source>
</evidence>
<dbReference type="InterPro" id="IPR013785">
    <property type="entry name" value="Aldolase_TIM"/>
</dbReference>
<dbReference type="GO" id="GO:0004312">
    <property type="term" value="F:fatty acid synthase activity"/>
    <property type="evidence" value="ECO:0007669"/>
    <property type="project" value="InterPro"/>
</dbReference>
<dbReference type="InterPro" id="IPR003965">
    <property type="entry name" value="Fatty_acid_synthase"/>
</dbReference>
<dbReference type="AlphaFoldDB" id="A0A317SYU1"/>
<gene>
    <name evidence="2" type="ORF">C7212DRAFT_169775</name>
</gene>
<comment type="caution">
    <text evidence="2">The sequence shown here is derived from an EMBL/GenBank/DDBJ whole genome shotgun (WGS) entry which is preliminary data.</text>
</comment>
<name>A0A317SYU1_9PEZI</name>
<dbReference type="STRING" id="42249.A0A317SYU1"/>
<accession>A0A317SYU1</accession>
<dbReference type="GO" id="GO:0005835">
    <property type="term" value="C:fatty acid synthase complex"/>
    <property type="evidence" value="ECO:0007669"/>
    <property type="project" value="InterPro"/>
</dbReference>
<dbReference type="PANTHER" id="PTHR10982">
    <property type="entry name" value="MALONYL COA-ACYL CARRIER PROTEIN TRANSACYLASE"/>
    <property type="match status" value="1"/>
</dbReference>
<dbReference type="PANTHER" id="PTHR10982:SF21">
    <property type="entry name" value="FATTY ACID SYNTHASE SUBUNIT BETA"/>
    <property type="match status" value="1"/>
</dbReference>
<dbReference type="Gene3D" id="3.20.20.70">
    <property type="entry name" value="Aldolase class I"/>
    <property type="match status" value="1"/>
</dbReference>
<evidence type="ECO:0000313" key="3">
    <source>
        <dbReference type="Proteomes" id="UP000246991"/>
    </source>
</evidence>
<keyword evidence="3" id="KW-1185">Reference proteome</keyword>
<dbReference type="PRINTS" id="PR01483">
    <property type="entry name" value="FASYNTHASE"/>
</dbReference>
<protein>
    <submittedName>
        <fullName evidence="2">Uncharacterized protein</fullName>
    </submittedName>
</protein>
<evidence type="ECO:0000313" key="2">
    <source>
        <dbReference type="EMBL" id="PWW79623.1"/>
    </source>
</evidence>
<organism evidence="2 3">
    <name type="scientific">Tuber magnatum</name>
    <name type="common">white Piedmont truffle</name>
    <dbReference type="NCBI Taxonomy" id="42249"/>
    <lineage>
        <taxon>Eukaryota</taxon>
        <taxon>Fungi</taxon>
        <taxon>Dikarya</taxon>
        <taxon>Ascomycota</taxon>
        <taxon>Pezizomycotina</taxon>
        <taxon>Pezizomycetes</taxon>
        <taxon>Pezizales</taxon>
        <taxon>Tuberaceae</taxon>
        <taxon>Tuber</taxon>
    </lineage>
</organism>
<sequence>NIIPGAGIVAGLTCVNPSAMGWQIPLLQQLYSTGVSVEGLTVGAGNWMKNISFKSRSINTIQRAINIAKANPTFSVIMLWIRARGVGHHSFEDSH</sequence>
<dbReference type="Proteomes" id="UP000246991">
    <property type="component" value="Unassembled WGS sequence"/>
</dbReference>
<feature type="non-terminal residue" evidence="2">
    <location>
        <position position="1"/>
    </location>
</feature>
<dbReference type="EMBL" id="PYWC01000007">
    <property type="protein sequence ID" value="PWW79623.1"/>
    <property type="molecule type" value="Genomic_DNA"/>
</dbReference>
<dbReference type="GO" id="GO:0006633">
    <property type="term" value="P:fatty acid biosynthetic process"/>
    <property type="evidence" value="ECO:0007669"/>
    <property type="project" value="InterPro"/>
</dbReference>
<dbReference type="InterPro" id="IPR050830">
    <property type="entry name" value="Fungal_FAS"/>
</dbReference>
<keyword evidence="1" id="KW-0808">Transferase</keyword>
<proteinExistence type="predicted"/>